<dbReference type="EMBL" id="JAGFNK010000017">
    <property type="protein sequence ID" value="KAI9511711.1"/>
    <property type="molecule type" value="Genomic_DNA"/>
</dbReference>
<gene>
    <name evidence="1" type="ORF">F5148DRAFT_1168270</name>
</gene>
<dbReference type="Proteomes" id="UP001207468">
    <property type="component" value="Unassembled WGS sequence"/>
</dbReference>
<name>A0ACC0UKG4_9AGAM</name>
<sequence length="200" mass="20597">MLYTTFVLALLLAPFSRALPQVSPAEAATATTTSASSWSDPSSDSWSPTPPPTTTTTMITTPDWSPKPHEPEPNANAPAPSPLRATFDAAFDGPSLSLDNVACSNGPNGLLSRFPTLGDVPSFPFVGGAFDVAWNSPNCGACWNVTNPATGVWIALTAVDTSGAGFNIAEEVFKKLSGGQVDQGVLDVVASKVSPSVCGL</sequence>
<evidence type="ECO:0000313" key="2">
    <source>
        <dbReference type="Proteomes" id="UP001207468"/>
    </source>
</evidence>
<proteinExistence type="predicted"/>
<keyword evidence="2" id="KW-1185">Reference proteome</keyword>
<accession>A0ACC0UKG4</accession>
<organism evidence="1 2">
    <name type="scientific">Russula earlei</name>
    <dbReference type="NCBI Taxonomy" id="71964"/>
    <lineage>
        <taxon>Eukaryota</taxon>
        <taxon>Fungi</taxon>
        <taxon>Dikarya</taxon>
        <taxon>Basidiomycota</taxon>
        <taxon>Agaricomycotina</taxon>
        <taxon>Agaricomycetes</taxon>
        <taxon>Russulales</taxon>
        <taxon>Russulaceae</taxon>
        <taxon>Russula</taxon>
    </lineage>
</organism>
<evidence type="ECO:0000313" key="1">
    <source>
        <dbReference type="EMBL" id="KAI9511711.1"/>
    </source>
</evidence>
<comment type="caution">
    <text evidence="1">The sequence shown here is derived from an EMBL/GenBank/DDBJ whole genome shotgun (WGS) entry which is preliminary data.</text>
</comment>
<protein>
    <submittedName>
        <fullName evidence="1">Cerato-platanin-domain-containing protein</fullName>
    </submittedName>
</protein>
<reference evidence="1" key="1">
    <citation type="submission" date="2021-03" db="EMBL/GenBank/DDBJ databases">
        <title>Evolutionary priming and transition to the ectomycorrhizal habit in an iconic lineage of mushroom-forming fungi: is preadaptation a requirement?</title>
        <authorList>
            <consortium name="DOE Joint Genome Institute"/>
            <person name="Looney B.P."/>
            <person name="Miyauchi S."/>
            <person name="Morin E."/>
            <person name="Drula E."/>
            <person name="Courty P.E."/>
            <person name="Chicoki N."/>
            <person name="Fauchery L."/>
            <person name="Kohler A."/>
            <person name="Kuo A."/>
            <person name="LaButti K."/>
            <person name="Pangilinan J."/>
            <person name="Lipzen A."/>
            <person name="Riley R."/>
            <person name="Andreopoulos W."/>
            <person name="He G."/>
            <person name="Johnson J."/>
            <person name="Barry K.W."/>
            <person name="Grigoriev I.V."/>
            <person name="Nagy L."/>
            <person name="Hibbett D."/>
            <person name="Henrissat B."/>
            <person name="Matheny P.B."/>
            <person name="Labbe J."/>
            <person name="Martin A.F."/>
        </authorList>
    </citation>
    <scope>NUCLEOTIDE SEQUENCE</scope>
    <source>
        <strain evidence="1">BPL698</strain>
    </source>
</reference>